<dbReference type="Proteomes" id="UP001596414">
    <property type="component" value="Unassembled WGS sequence"/>
</dbReference>
<feature type="domain" description="EamA" evidence="6">
    <location>
        <begin position="160"/>
        <end position="292"/>
    </location>
</feature>
<dbReference type="PANTHER" id="PTHR32322">
    <property type="entry name" value="INNER MEMBRANE TRANSPORTER"/>
    <property type="match status" value="1"/>
</dbReference>
<dbReference type="Pfam" id="PF00892">
    <property type="entry name" value="EamA"/>
    <property type="match status" value="2"/>
</dbReference>
<evidence type="ECO:0000313" key="8">
    <source>
        <dbReference type="Proteomes" id="UP001596414"/>
    </source>
</evidence>
<dbReference type="PANTHER" id="PTHR32322:SF2">
    <property type="entry name" value="EAMA DOMAIN-CONTAINING PROTEIN"/>
    <property type="match status" value="1"/>
</dbReference>
<feature type="transmembrane region" description="Helical" evidence="5">
    <location>
        <begin position="251"/>
        <end position="270"/>
    </location>
</feature>
<feature type="transmembrane region" description="Helical" evidence="5">
    <location>
        <begin position="188"/>
        <end position="208"/>
    </location>
</feature>
<keyword evidence="2 5" id="KW-0812">Transmembrane</keyword>
<comment type="subcellular location">
    <subcellularLocation>
        <location evidence="1">Membrane</location>
        <topology evidence="1">Multi-pass membrane protein</topology>
    </subcellularLocation>
</comment>
<feature type="transmembrane region" description="Helical" evidence="5">
    <location>
        <begin position="125"/>
        <end position="144"/>
    </location>
</feature>
<reference evidence="7 8" key="1">
    <citation type="journal article" date="2014" name="Int. J. Syst. Evol. Microbiol.">
        <title>Complete genome sequence of Corynebacterium casei LMG S-19264T (=DSM 44701T), isolated from a smear-ripened cheese.</title>
        <authorList>
            <consortium name="US DOE Joint Genome Institute (JGI-PGF)"/>
            <person name="Walter F."/>
            <person name="Albersmeier A."/>
            <person name="Kalinowski J."/>
            <person name="Ruckert C."/>
        </authorList>
    </citation>
    <scope>NUCLEOTIDE SEQUENCE [LARGE SCALE GENOMIC DNA]</scope>
    <source>
        <strain evidence="7 8">CGMCC 4.7215</strain>
    </source>
</reference>
<dbReference type="RefSeq" id="WP_267636679.1">
    <property type="nucleotide sequence ID" value="NZ_JAODIY010000005.1"/>
</dbReference>
<keyword evidence="3 5" id="KW-1133">Transmembrane helix</keyword>
<name>A0ABD5X7U4_9EURY</name>
<feature type="transmembrane region" description="Helical" evidence="5">
    <location>
        <begin position="156"/>
        <end position="176"/>
    </location>
</feature>
<dbReference type="AlphaFoldDB" id="A0ABD5X7U4"/>
<feature type="transmembrane region" description="Helical" evidence="5">
    <location>
        <begin position="69"/>
        <end position="90"/>
    </location>
</feature>
<gene>
    <name evidence="7" type="ORF">ACFQJ7_14350</name>
</gene>
<evidence type="ECO:0000256" key="3">
    <source>
        <dbReference type="ARBA" id="ARBA00022989"/>
    </source>
</evidence>
<evidence type="ECO:0000256" key="5">
    <source>
        <dbReference type="SAM" id="Phobius"/>
    </source>
</evidence>
<evidence type="ECO:0000256" key="1">
    <source>
        <dbReference type="ARBA" id="ARBA00004141"/>
    </source>
</evidence>
<dbReference type="GO" id="GO:0016020">
    <property type="term" value="C:membrane"/>
    <property type="evidence" value="ECO:0007669"/>
    <property type="project" value="UniProtKB-SubCell"/>
</dbReference>
<proteinExistence type="predicted"/>
<evidence type="ECO:0000313" key="7">
    <source>
        <dbReference type="EMBL" id="MFC7127186.1"/>
    </source>
</evidence>
<evidence type="ECO:0000259" key="6">
    <source>
        <dbReference type="Pfam" id="PF00892"/>
    </source>
</evidence>
<dbReference type="InterPro" id="IPR037185">
    <property type="entry name" value="EmrE-like"/>
</dbReference>
<feature type="domain" description="EamA" evidence="6">
    <location>
        <begin position="10"/>
        <end position="143"/>
    </location>
</feature>
<feature type="transmembrane region" description="Helical" evidence="5">
    <location>
        <begin position="276"/>
        <end position="292"/>
    </location>
</feature>
<dbReference type="InterPro" id="IPR000620">
    <property type="entry name" value="EamA_dom"/>
</dbReference>
<keyword evidence="4 5" id="KW-0472">Membrane</keyword>
<accession>A0ABD5X7U4</accession>
<sequence>MLTGTSRNALLFVLLSAIWGSAFMAINLGLDFFPAVTFAALRYDVAGVIMLGYAAWVADNPVPTTRSEWGQVTIGAVFLIAVYHAFLFIGQTDAEVTSAVAAVLVSLSPVLTTGFARVLLPAERLTVVGVLGLLLGLVGVVVLANPDPSNLAGQGTVSKLLVFIAAGSFAFGSVLIRRSNASLEIETLEGWAMLLGGLLMHVLALGLGESPAAIEWTTEALVALMYLSVVASALGFLIYFDLLERLGPIEINLVSYVAPVFAAISGWIFLSEGVSLATVAGFVFIFTGFLLIKRRAIQDEIRRQRGIPAAD</sequence>
<dbReference type="InterPro" id="IPR050638">
    <property type="entry name" value="AA-Vitamin_Transporters"/>
</dbReference>
<evidence type="ECO:0000256" key="4">
    <source>
        <dbReference type="ARBA" id="ARBA00023136"/>
    </source>
</evidence>
<dbReference type="SUPFAM" id="SSF103481">
    <property type="entry name" value="Multidrug resistance efflux transporter EmrE"/>
    <property type="match status" value="2"/>
</dbReference>
<feature type="transmembrane region" description="Helical" evidence="5">
    <location>
        <begin position="35"/>
        <end position="57"/>
    </location>
</feature>
<dbReference type="EMBL" id="JBHSZQ010000049">
    <property type="protein sequence ID" value="MFC7127186.1"/>
    <property type="molecule type" value="Genomic_DNA"/>
</dbReference>
<feature type="transmembrane region" description="Helical" evidence="5">
    <location>
        <begin position="220"/>
        <end position="239"/>
    </location>
</feature>
<organism evidence="7 8">
    <name type="scientific">Halovenus rubra</name>
    <dbReference type="NCBI Taxonomy" id="869890"/>
    <lineage>
        <taxon>Archaea</taxon>
        <taxon>Methanobacteriati</taxon>
        <taxon>Methanobacteriota</taxon>
        <taxon>Stenosarchaea group</taxon>
        <taxon>Halobacteria</taxon>
        <taxon>Halobacteriales</taxon>
        <taxon>Haloarculaceae</taxon>
        <taxon>Halovenus</taxon>
    </lineage>
</organism>
<comment type="caution">
    <text evidence="7">The sequence shown here is derived from an EMBL/GenBank/DDBJ whole genome shotgun (WGS) entry which is preliminary data.</text>
</comment>
<evidence type="ECO:0000256" key="2">
    <source>
        <dbReference type="ARBA" id="ARBA00022692"/>
    </source>
</evidence>
<protein>
    <submittedName>
        <fullName evidence="7">DMT family transporter</fullName>
    </submittedName>
</protein>
<feature type="transmembrane region" description="Helical" evidence="5">
    <location>
        <begin position="96"/>
        <end position="118"/>
    </location>
</feature>